<dbReference type="InterPro" id="IPR036772">
    <property type="entry name" value="SRCR-like_dom_sf"/>
</dbReference>
<dbReference type="InterPro" id="IPR001190">
    <property type="entry name" value="SRCR"/>
</dbReference>
<evidence type="ECO:0000256" key="4">
    <source>
        <dbReference type="ARBA" id="ARBA00023180"/>
    </source>
</evidence>
<dbReference type="GO" id="GO:0016020">
    <property type="term" value="C:membrane"/>
    <property type="evidence" value="ECO:0007669"/>
    <property type="project" value="InterPro"/>
</dbReference>
<keyword evidence="4" id="KW-0325">Glycoprotein</keyword>
<feature type="region of interest" description="Disordered" evidence="5">
    <location>
        <begin position="241"/>
        <end position="294"/>
    </location>
</feature>
<accession>A0A835SWE9</accession>
<gene>
    <name evidence="7" type="ORF">HXX76_012100</name>
</gene>
<dbReference type="PANTHER" id="PTHR19331">
    <property type="entry name" value="SCAVENGER RECEPTOR DOMAIN-CONTAINING"/>
    <property type="match status" value="1"/>
</dbReference>
<dbReference type="PANTHER" id="PTHR19331:SF465">
    <property type="entry name" value="EGG PEPTIDE SPERACT RECEPTOR"/>
    <property type="match status" value="1"/>
</dbReference>
<dbReference type="SMART" id="SM00202">
    <property type="entry name" value="SR"/>
    <property type="match status" value="1"/>
</dbReference>
<keyword evidence="3" id="KW-1015">Disulfide bond</keyword>
<dbReference type="OrthoDB" id="10488057at2759"/>
<evidence type="ECO:0000313" key="8">
    <source>
        <dbReference type="Proteomes" id="UP000650467"/>
    </source>
</evidence>
<dbReference type="PROSITE" id="PS50287">
    <property type="entry name" value="SRCR_2"/>
    <property type="match status" value="2"/>
</dbReference>
<keyword evidence="1" id="KW-0732">Signal</keyword>
<proteinExistence type="predicted"/>
<feature type="compositionally biased region" description="Pro residues" evidence="5">
    <location>
        <begin position="648"/>
        <end position="664"/>
    </location>
</feature>
<dbReference type="AlphaFoldDB" id="A0A835SWE9"/>
<feature type="compositionally biased region" description="Low complexity" evidence="5">
    <location>
        <begin position="678"/>
        <end position="694"/>
    </location>
</feature>
<sequence>MAPDATQGSLRLVSRRLADDFPVASSTGKPARDTFAERALALEVAWAGAWQSFKVCPPRAFGAPLDINANGAVTQLYDSRFRAFSGSYPLPSPAAAGASGVVAGDGRDYADVLNSALAVVCRQLGLAPQPSGGAADLNTQFVSVPLSLAPLFSLNVSRALDSPSVPRLDGLRCRGDEARVDQCAYLPAPDPVEASSGARACGVVKRVLCLPASLRTRPPAPPPAPPAPPVPPVWPNVPKLPPLPPTAPRRPPRPPRRPPLPPFPPLPAVSPPLPPAPSQPVAGSPPGAAEGSFRLVNGSSPSNGILEVMWQGRYRTVCGESMWTDIVDEDWPQAASGNLGFPHNGYEPRCLAIHVCAALGLSVSGADRRRVYLGPKGRPLAPLFAPMSGRCGSASEPLELVDGSGLVAEAARARAAAAAAGDAAGARAADAALRASPAYLAAKYRDPRLAQWTEEGTRCALPASVTSGVMMQEVMHVVCAEASTQPPGSAARPTRSPPMPAPAGSQPGAQGQGGEQSPAPVPAPLAPGDARLLPDGTLQLVNRAGQWGGVCEFDVDDLAAVVACRQMGLPYTRARAVRRPTINQFTPTCPPAQPQVGLALDIIACAGGERRLLDCNPLGRLTNYTFCCVPARIACEGEAASGGGSSSPGPPSPTPSGAASPPPASGHNSTDRSPAPPAAVGSPAPLPARPARLARPPPRKRMVRPPPGRP</sequence>
<protein>
    <recommendedName>
        <fullName evidence="6">SRCR domain-containing protein</fullName>
    </recommendedName>
</protein>
<evidence type="ECO:0000256" key="5">
    <source>
        <dbReference type="SAM" id="MobiDB-lite"/>
    </source>
</evidence>
<evidence type="ECO:0000313" key="7">
    <source>
        <dbReference type="EMBL" id="KAG2427775.1"/>
    </source>
</evidence>
<feature type="domain" description="SRCR" evidence="6">
    <location>
        <begin position="523"/>
        <end position="636"/>
    </location>
</feature>
<organism evidence="7 8">
    <name type="scientific">Chlamydomonas incerta</name>
    <dbReference type="NCBI Taxonomy" id="51695"/>
    <lineage>
        <taxon>Eukaryota</taxon>
        <taxon>Viridiplantae</taxon>
        <taxon>Chlorophyta</taxon>
        <taxon>core chlorophytes</taxon>
        <taxon>Chlorophyceae</taxon>
        <taxon>CS clade</taxon>
        <taxon>Chlamydomonadales</taxon>
        <taxon>Chlamydomonadaceae</taxon>
        <taxon>Chlamydomonas</taxon>
    </lineage>
</organism>
<evidence type="ECO:0000256" key="1">
    <source>
        <dbReference type="ARBA" id="ARBA00022729"/>
    </source>
</evidence>
<dbReference type="SUPFAM" id="SSF56487">
    <property type="entry name" value="SRCR-like"/>
    <property type="match status" value="2"/>
</dbReference>
<dbReference type="Gene3D" id="3.10.250.10">
    <property type="entry name" value="SRCR-like domain"/>
    <property type="match status" value="2"/>
</dbReference>
<feature type="domain" description="SRCR" evidence="6">
    <location>
        <begin position="293"/>
        <end position="360"/>
    </location>
</feature>
<feature type="compositionally biased region" description="Pro residues" evidence="5">
    <location>
        <begin position="257"/>
        <end position="278"/>
    </location>
</feature>
<dbReference type="Pfam" id="PF00530">
    <property type="entry name" value="SRCR"/>
    <property type="match status" value="1"/>
</dbReference>
<keyword evidence="2" id="KW-0677">Repeat</keyword>
<evidence type="ECO:0000256" key="2">
    <source>
        <dbReference type="ARBA" id="ARBA00022737"/>
    </source>
</evidence>
<evidence type="ECO:0000256" key="3">
    <source>
        <dbReference type="ARBA" id="ARBA00023157"/>
    </source>
</evidence>
<dbReference type="EMBL" id="JAEHOC010000038">
    <property type="protein sequence ID" value="KAG2427775.1"/>
    <property type="molecule type" value="Genomic_DNA"/>
</dbReference>
<feature type="region of interest" description="Disordered" evidence="5">
    <location>
        <begin position="484"/>
        <end position="530"/>
    </location>
</feature>
<feature type="region of interest" description="Disordered" evidence="5">
    <location>
        <begin position="639"/>
        <end position="710"/>
    </location>
</feature>
<evidence type="ECO:0000259" key="6">
    <source>
        <dbReference type="PROSITE" id="PS50287"/>
    </source>
</evidence>
<name>A0A835SWE9_CHLIN</name>
<reference evidence="7" key="1">
    <citation type="journal article" date="2020" name="bioRxiv">
        <title>Comparative genomics of Chlamydomonas.</title>
        <authorList>
            <person name="Craig R.J."/>
            <person name="Hasan A.R."/>
            <person name="Ness R.W."/>
            <person name="Keightley P.D."/>
        </authorList>
    </citation>
    <scope>NUCLEOTIDE SEQUENCE</scope>
    <source>
        <strain evidence="7">SAG 7.73</strain>
    </source>
</reference>
<comment type="caution">
    <text evidence="7">The sequence shown here is derived from an EMBL/GenBank/DDBJ whole genome shotgun (WGS) entry which is preliminary data.</text>
</comment>
<dbReference type="Proteomes" id="UP000650467">
    <property type="component" value="Unassembled WGS sequence"/>
</dbReference>
<keyword evidence="8" id="KW-1185">Reference proteome</keyword>